<reference evidence="2 3" key="1">
    <citation type="journal article" date="2019" name="Commun. Biol.">
        <title>The bagworm genome reveals a unique fibroin gene that provides high tensile strength.</title>
        <authorList>
            <person name="Kono N."/>
            <person name="Nakamura H."/>
            <person name="Ohtoshi R."/>
            <person name="Tomita M."/>
            <person name="Numata K."/>
            <person name="Arakawa K."/>
        </authorList>
    </citation>
    <scope>NUCLEOTIDE SEQUENCE [LARGE SCALE GENOMIC DNA]</scope>
</reference>
<evidence type="ECO:0000313" key="3">
    <source>
        <dbReference type="Proteomes" id="UP000299102"/>
    </source>
</evidence>
<gene>
    <name evidence="2" type="ORF">EVAR_20954_1</name>
</gene>
<sequence>MLPMYIYIAYIKTHYSQVALSSLLTAATDFMVAGRDAEGSARGRPTDFSSTRGTGKTRARRAPESHVDAERALIRTWTSSAVDNGSPKRRQRSLEVQVLIAPTLFMKSISVV</sequence>
<dbReference type="Proteomes" id="UP000299102">
    <property type="component" value="Unassembled WGS sequence"/>
</dbReference>
<feature type="compositionally biased region" description="Basic and acidic residues" evidence="1">
    <location>
        <begin position="36"/>
        <end position="45"/>
    </location>
</feature>
<organism evidence="2 3">
    <name type="scientific">Eumeta variegata</name>
    <name type="common">Bagworm moth</name>
    <name type="synonym">Eumeta japonica</name>
    <dbReference type="NCBI Taxonomy" id="151549"/>
    <lineage>
        <taxon>Eukaryota</taxon>
        <taxon>Metazoa</taxon>
        <taxon>Ecdysozoa</taxon>
        <taxon>Arthropoda</taxon>
        <taxon>Hexapoda</taxon>
        <taxon>Insecta</taxon>
        <taxon>Pterygota</taxon>
        <taxon>Neoptera</taxon>
        <taxon>Endopterygota</taxon>
        <taxon>Lepidoptera</taxon>
        <taxon>Glossata</taxon>
        <taxon>Ditrysia</taxon>
        <taxon>Tineoidea</taxon>
        <taxon>Psychidae</taxon>
        <taxon>Oiketicinae</taxon>
        <taxon>Eumeta</taxon>
    </lineage>
</organism>
<proteinExistence type="predicted"/>
<comment type="caution">
    <text evidence="2">The sequence shown here is derived from an EMBL/GenBank/DDBJ whole genome shotgun (WGS) entry which is preliminary data.</text>
</comment>
<evidence type="ECO:0000256" key="1">
    <source>
        <dbReference type="SAM" id="MobiDB-lite"/>
    </source>
</evidence>
<protein>
    <submittedName>
        <fullName evidence="2">Uncharacterized protein</fullName>
    </submittedName>
</protein>
<keyword evidence="3" id="KW-1185">Reference proteome</keyword>
<dbReference type="EMBL" id="BGZK01000280">
    <property type="protein sequence ID" value="GBP33843.1"/>
    <property type="molecule type" value="Genomic_DNA"/>
</dbReference>
<evidence type="ECO:0000313" key="2">
    <source>
        <dbReference type="EMBL" id="GBP33843.1"/>
    </source>
</evidence>
<name>A0A4C1V4U5_EUMVA</name>
<accession>A0A4C1V4U5</accession>
<dbReference type="AlphaFoldDB" id="A0A4C1V4U5"/>
<feature type="region of interest" description="Disordered" evidence="1">
    <location>
        <begin position="36"/>
        <end position="67"/>
    </location>
</feature>